<comment type="caution">
    <text evidence="1">The sequence shown here is derived from an EMBL/GenBank/DDBJ whole genome shotgun (WGS) entry which is preliminary data.</text>
</comment>
<proteinExistence type="predicted"/>
<protein>
    <submittedName>
        <fullName evidence="1">Nucleotidyltransferase domain-containing protein</fullName>
    </submittedName>
</protein>
<name>A0ABP7HR86_9PSEU</name>
<keyword evidence="2" id="KW-1185">Reference proteome</keyword>
<dbReference type="EMBL" id="BAABCM010000002">
    <property type="protein sequence ID" value="GAA3802261.1"/>
    <property type="molecule type" value="Genomic_DNA"/>
</dbReference>
<evidence type="ECO:0000313" key="1">
    <source>
        <dbReference type="EMBL" id="GAA3802261.1"/>
    </source>
</evidence>
<sequence>MYLRHAPRLCGTGHSDRVDDRGLAADGTIAREGSLERISAEFAPVVEALRVHVAGTFARLHSAYLYGSIPRGTAVPGVSDLDVLLALHDEPTDADRADARRIEGALDREFPQINGVGIQLASARTLLSDAERHDGGFFVACLCTPLLGDDLAEHLPRYRPTSLLARETNGDLGTLLPGWRERAQTARDHERRTLSRSVARRLVRTGFTLVMPRWGGWTSDLARSAELFGRYYPERLEQMRTAAQTAREPTADPAILAMLIDDLGPWLAAEYTATHGERAPRP</sequence>
<dbReference type="SUPFAM" id="SSF81301">
    <property type="entry name" value="Nucleotidyltransferase"/>
    <property type="match status" value="1"/>
</dbReference>
<dbReference type="InterPro" id="IPR043519">
    <property type="entry name" value="NT_sf"/>
</dbReference>
<gene>
    <name evidence="1" type="ORF">GCM10022380_19740</name>
</gene>
<dbReference type="Proteomes" id="UP001501624">
    <property type="component" value="Unassembled WGS sequence"/>
</dbReference>
<accession>A0ABP7HR86</accession>
<evidence type="ECO:0000313" key="2">
    <source>
        <dbReference type="Proteomes" id="UP001501624"/>
    </source>
</evidence>
<organism evidence="1 2">
    <name type="scientific">Amycolatopsis tucumanensis</name>
    <dbReference type="NCBI Taxonomy" id="401106"/>
    <lineage>
        <taxon>Bacteria</taxon>
        <taxon>Bacillati</taxon>
        <taxon>Actinomycetota</taxon>
        <taxon>Actinomycetes</taxon>
        <taxon>Pseudonocardiales</taxon>
        <taxon>Pseudonocardiaceae</taxon>
        <taxon>Amycolatopsis</taxon>
    </lineage>
</organism>
<reference evidence="2" key="1">
    <citation type="journal article" date="2019" name="Int. J. Syst. Evol. Microbiol.">
        <title>The Global Catalogue of Microorganisms (GCM) 10K type strain sequencing project: providing services to taxonomists for standard genome sequencing and annotation.</title>
        <authorList>
            <consortium name="The Broad Institute Genomics Platform"/>
            <consortium name="The Broad Institute Genome Sequencing Center for Infectious Disease"/>
            <person name="Wu L."/>
            <person name="Ma J."/>
        </authorList>
    </citation>
    <scope>NUCLEOTIDE SEQUENCE [LARGE SCALE GENOMIC DNA]</scope>
    <source>
        <strain evidence="2">JCM 17017</strain>
    </source>
</reference>